<keyword evidence="1" id="KW-1133">Transmembrane helix</keyword>
<accession>A0A0E9N3E3</accession>
<name>A0A0E9N3E3_9BACT</name>
<reference evidence="2 3" key="1">
    <citation type="submission" date="2015-04" db="EMBL/GenBank/DDBJ databases">
        <title>Whole genome shotgun sequence of Flavihumibacter petaseus NBRC 106054.</title>
        <authorList>
            <person name="Miyazawa S."/>
            <person name="Hosoyama A."/>
            <person name="Hashimoto M."/>
            <person name="Noguchi M."/>
            <person name="Tsuchikane K."/>
            <person name="Ohji S."/>
            <person name="Yamazoe A."/>
            <person name="Ichikawa N."/>
            <person name="Kimura A."/>
            <person name="Fujita N."/>
        </authorList>
    </citation>
    <scope>NUCLEOTIDE SEQUENCE [LARGE SCALE GENOMIC DNA]</scope>
    <source>
        <strain evidence="2 3">NBRC 106054</strain>
    </source>
</reference>
<evidence type="ECO:0000313" key="2">
    <source>
        <dbReference type="EMBL" id="GAO44196.1"/>
    </source>
</evidence>
<feature type="transmembrane region" description="Helical" evidence="1">
    <location>
        <begin position="66"/>
        <end position="84"/>
    </location>
</feature>
<evidence type="ECO:0008006" key="4">
    <source>
        <dbReference type="Google" id="ProtNLM"/>
    </source>
</evidence>
<feature type="transmembrane region" description="Helical" evidence="1">
    <location>
        <begin position="96"/>
        <end position="116"/>
    </location>
</feature>
<comment type="caution">
    <text evidence="2">The sequence shown here is derived from an EMBL/GenBank/DDBJ whole genome shotgun (WGS) entry which is preliminary data.</text>
</comment>
<dbReference type="EMBL" id="BBWV01000003">
    <property type="protein sequence ID" value="GAO44196.1"/>
    <property type="molecule type" value="Genomic_DNA"/>
</dbReference>
<dbReference type="RefSeq" id="WP_046370156.1">
    <property type="nucleotide sequence ID" value="NZ_BBWV01000003.1"/>
</dbReference>
<keyword evidence="1" id="KW-0812">Transmembrane</keyword>
<gene>
    <name evidence="2" type="ORF">FPE01S_03_02340</name>
</gene>
<dbReference type="AlphaFoldDB" id="A0A0E9N3E3"/>
<sequence>MDHKDDTQLAIDHLHERVRGMLGSGISVEKIIQLLTEEGVEPYYAKTIIENLQADAADRKSFRNSLIMGGVFLLSGLLMTYMSYAYAANFVGGTYLVLWGLMVLGISTIIRGFILYRRK</sequence>
<proteinExistence type="predicted"/>
<evidence type="ECO:0000313" key="3">
    <source>
        <dbReference type="Proteomes" id="UP000033121"/>
    </source>
</evidence>
<evidence type="ECO:0000256" key="1">
    <source>
        <dbReference type="SAM" id="Phobius"/>
    </source>
</evidence>
<keyword evidence="3" id="KW-1185">Reference proteome</keyword>
<organism evidence="2 3">
    <name type="scientific">Flavihumibacter petaseus NBRC 106054</name>
    <dbReference type="NCBI Taxonomy" id="1220578"/>
    <lineage>
        <taxon>Bacteria</taxon>
        <taxon>Pseudomonadati</taxon>
        <taxon>Bacteroidota</taxon>
        <taxon>Chitinophagia</taxon>
        <taxon>Chitinophagales</taxon>
        <taxon>Chitinophagaceae</taxon>
        <taxon>Flavihumibacter</taxon>
    </lineage>
</organism>
<protein>
    <recommendedName>
        <fullName evidence="4">DUF2157 domain-containing protein</fullName>
    </recommendedName>
</protein>
<keyword evidence="1" id="KW-0472">Membrane</keyword>
<dbReference type="Proteomes" id="UP000033121">
    <property type="component" value="Unassembled WGS sequence"/>
</dbReference>